<accession>A0A4C1UTL0</accession>
<dbReference type="AlphaFoldDB" id="A0A4C1UTL0"/>
<feature type="region of interest" description="Disordered" evidence="1">
    <location>
        <begin position="145"/>
        <end position="164"/>
    </location>
</feature>
<protein>
    <submittedName>
        <fullName evidence="2">Uncharacterized protein</fullName>
    </submittedName>
</protein>
<dbReference type="EMBL" id="BGZK01000222">
    <property type="protein sequence ID" value="GBP29639.1"/>
    <property type="molecule type" value="Genomic_DNA"/>
</dbReference>
<gene>
    <name evidence="2" type="ORF">EVAR_79188_1</name>
</gene>
<proteinExistence type="predicted"/>
<reference evidence="2 3" key="1">
    <citation type="journal article" date="2019" name="Commun. Biol.">
        <title>The bagworm genome reveals a unique fibroin gene that provides high tensile strength.</title>
        <authorList>
            <person name="Kono N."/>
            <person name="Nakamura H."/>
            <person name="Ohtoshi R."/>
            <person name="Tomita M."/>
            <person name="Numata K."/>
            <person name="Arakawa K."/>
        </authorList>
    </citation>
    <scope>NUCLEOTIDE SEQUENCE [LARGE SCALE GENOMIC DNA]</scope>
</reference>
<evidence type="ECO:0000313" key="3">
    <source>
        <dbReference type="Proteomes" id="UP000299102"/>
    </source>
</evidence>
<dbReference type="Proteomes" id="UP000299102">
    <property type="component" value="Unassembled WGS sequence"/>
</dbReference>
<organism evidence="2 3">
    <name type="scientific">Eumeta variegata</name>
    <name type="common">Bagworm moth</name>
    <name type="synonym">Eumeta japonica</name>
    <dbReference type="NCBI Taxonomy" id="151549"/>
    <lineage>
        <taxon>Eukaryota</taxon>
        <taxon>Metazoa</taxon>
        <taxon>Ecdysozoa</taxon>
        <taxon>Arthropoda</taxon>
        <taxon>Hexapoda</taxon>
        <taxon>Insecta</taxon>
        <taxon>Pterygota</taxon>
        <taxon>Neoptera</taxon>
        <taxon>Endopterygota</taxon>
        <taxon>Lepidoptera</taxon>
        <taxon>Glossata</taxon>
        <taxon>Ditrysia</taxon>
        <taxon>Tineoidea</taxon>
        <taxon>Psychidae</taxon>
        <taxon>Oiketicinae</taxon>
        <taxon>Eumeta</taxon>
    </lineage>
</organism>
<sequence>MCARLFIYQGERCSYIAVWSNLPTSLTLQIEVPRGHRRDDDDVLTCSRRHEASDFNPTSVGSSSMNSPVAYHGLTIEAGVKSVSHHRHRRRTISGVDDETGVHSLLHLFTFGAFSPQRRTGPRRSACAIYGTPFMWVLSRPASADPWRRSRENRKRHERAHPTA</sequence>
<evidence type="ECO:0000313" key="2">
    <source>
        <dbReference type="EMBL" id="GBP29639.1"/>
    </source>
</evidence>
<comment type="caution">
    <text evidence="2">The sequence shown here is derived from an EMBL/GenBank/DDBJ whole genome shotgun (WGS) entry which is preliminary data.</text>
</comment>
<name>A0A4C1UTL0_EUMVA</name>
<feature type="compositionally biased region" description="Basic residues" evidence="1">
    <location>
        <begin position="151"/>
        <end position="164"/>
    </location>
</feature>
<keyword evidence="3" id="KW-1185">Reference proteome</keyword>
<evidence type="ECO:0000256" key="1">
    <source>
        <dbReference type="SAM" id="MobiDB-lite"/>
    </source>
</evidence>